<feature type="coiled-coil region" evidence="1">
    <location>
        <begin position="385"/>
        <end position="419"/>
    </location>
</feature>
<evidence type="ECO:0000256" key="1">
    <source>
        <dbReference type="SAM" id="Coils"/>
    </source>
</evidence>
<dbReference type="InterPro" id="IPR029191">
    <property type="entry name" value="Uds1"/>
</dbReference>
<dbReference type="Proteomes" id="UP000076580">
    <property type="component" value="Chromosome 01"/>
</dbReference>
<dbReference type="Pfam" id="PF15456">
    <property type="entry name" value="Uds1"/>
    <property type="match status" value="1"/>
</dbReference>
<dbReference type="AlphaFoldDB" id="A0A151GT66"/>
<feature type="region of interest" description="Disordered" evidence="2">
    <location>
        <begin position="60"/>
        <end position="280"/>
    </location>
</feature>
<keyword evidence="1" id="KW-0175">Coiled coil</keyword>
<feature type="compositionally biased region" description="Basic and acidic residues" evidence="2">
    <location>
        <begin position="149"/>
        <end position="159"/>
    </location>
</feature>
<gene>
    <name evidence="4" type="ORF">DCS_01446</name>
</gene>
<feature type="region of interest" description="Disordered" evidence="2">
    <location>
        <begin position="427"/>
        <end position="473"/>
    </location>
</feature>
<evidence type="ECO:0000256" key="2">
    <source>
        <dbReference type="SAM" id="MobiDB-lite"/>
    </source>
</evidence>
<dbReference type="STRING" id="98403.A0A151GT66"/>
<dbReference type="GeneID" id="63714089"/>
<dbReference type="EMBL" id="LAYC01000001">
    <property type="protein sequence ID" value="KYK60309.1"/>
    <property type="molecule type" value="Genomic_DNA"/>
</dbReference>
<dbReference type="RefSeq" id="XP_040659661.1">
    <property type="nucleotide sequence ID" value="XM_040798778.1"/>
</dbReference>
<keyword evidence="5" id="KW-1185">Reference proteome</keyword>
<feature type="region of interest" description="Disordered" evidence="2">
    <location>
        <begin position="1"/>
        <end position="46"/>
    </location>
</feature>
<evidence type="ECO:0000313" key="5">
    <source>
        <dbReference type="Proteomes" id="UP000076580"/>
    </source>
</evidence>
<reference evidence="4 5" key="1">
    <citation type="journal article" date="2016" name="Sci. Rep.">
        <title>Insights into Adaptations to a Near-Obligate Nematode Endoparasitic Lifestyle from the Finished Genome of Drechmeria coniospora.</title>
        <authorList>
            <person name="Zhang L."/>
            <person name="Zhou Z."/>
            <person name="Guo Q."/>
            <person name="Fokkens L."/>
            <person name="Miskei M."/>
            <person name="Pocsi I."/>
            <person name="Zhang W."/>
            <person name="Chen M."/>
            <person name="Wang L."/>
            <person name="Sun Y."/>
            <person name="Donzelli B.G."/>
            <person name="Gibson D.M."/>
            <person name="Nelson D.R."/>
            <person name="Luo J.G."/>
            <person name="Rep M."/>
            <person name="Liu H."/>
            <person name="Yang S."/>
            <person name="Wang J."/>
            <person name="Krasnoff S.B."/>
            <person name="Xu Y."/>
            <person name="Molnar I."/>
            <person name="Lin M."/>
        </authorList>
    </citation>
    <scope>NUCLEOTIDE SEQUENCE [LARGE SCALE GENOMIC DNA]</scope>
    <source>
        <strain evidence="4 5">ARSEF 6962</strain>
    </source>
</reference>
<feature type="domain" description="Up-regulated during septation protein 1" evidence="3">
    <location>
        <begin position="306"/>
        <end position="421"/>
    </location>
</feature>
<dbReference type="InParanoid" id="A0A151GT66"/>
<evidence type="ECO:0000259" key="3">
    <source>
        <dbReference type="Pfam" id="PF15456"/>
    </source>
</evidence>
<feature type="compositionally biased region" description="Low complexity" evidence="2">
    <location>
        <begin position="1"/>
        <end position="10"/>
    </location>
</feature>
<organism evidence="4 5">
    <name type="scientific">Drechmeria coniospora</name>
    <name type="common">Nematophagous fungus</name>
    <name type="synonym">Meria coniospora</name>
    <dbReference type="NCBI Taxonomy" id="98403"/>
    <lineage>
        <taxon>Eukaryota</taxon>
        <taxon>Fungi</taxon>
        <taxon>Dikarya</taxon>
        <taxon>Ascomycota</taxon>
        <taxon>Pezizomycotina</taxon>
        <taxon>Sordariomycetes</taxon>
        <taxon>Hypocreomycetidae</taxon>
        <taxon>Hypocreales</taxon>
        <taxon>Ophiocordycipitaceae</taxon>
        <taxon>Drechmeria</taxon>
    </lineage>
</organism>
<name>A0A151GT66_DRECN</name>
<evidence type="ECO:0000313" key="4">
    <source>
        <dbReference type="EMBL" id="KYK60309.1"/>
    </source>
</evidence>
<accession>A0A151GT66</accession>
<feature type="compositionally biased region" description="Polar residues" evidence="2">
    <location>
        <begin position="182"/>
        <end position="206"/>
    </location>
</feature>
<proteinExistence type="predicted"/>
<protein>
    <recommendedName>
        <fullName evidence="3">Up-regulated during septation protein 1 domain-containing protein</fullName>
    </recommendedName>
</protein>
<comment type="caution">
    <text evidence="4">The sequence shown here is derived from an EMBL/GenBank/DDBJ whole genome shotgun (WGS) entry which is preliminary data.</text>
</comment>
<feature type="compositionally biased region" description="Basic and acidic residues" evidence="2">
    <location>
        <begin position="235"/>
        <end position="256"/>
    </location>
</feature>
<sequence length="621" mass="68330">MQSTSSTSSSLDKIVGWGAQSDNGRNHHHVPEESDTTAAGLKVSTQDSIRRQVATITPDLDQLNDGCMDSPTIPGRPPAFERSRSAPEDVGSPTKHRIAAPSSGLHGADYDMANAINDVQSLVSPGPRSPQHLAPHDMQNRRTPSSMLRSKESMARIRSDSQPPMEGRSNRLEVSPMPRTRFSPSASTPDLTYARSTSAHSASTLPMTPGSASFEKAHRSPVPMDPAAMLQPGDAHYDPGHGHQRASESGRQGDRGRARRRTEVPTSNVGEAMGDPGSERKAFQELPKGWKPSDAVTRMSAVDVANLQRQACGQAERFEVLQMEDVHGLSKELRRLDERTEYLRRTYTSLRAGRRNLHSRICQYLRSPRAANFSHESMLKQEEALAELDTSIDEWVTKLEQAENRRTRVRQKLLEHVAAAILLPVGRGAPSAHDGSSQRQKATRAPSHHDVATPPRSPSKAYVTRADRGEQSPKRILSSVFKQLPPEPGAAEQRGSPAPRTTTLRRTDVESIRVYAGDDVYTLLADVEDEITQMTSHADDRRIEREVQLSHELDGREDSPLSSTHYTTALPNNYTTPPLDTPADNTWLANPPIPAAPVPTTQPREVSAQKQYLLSSAVFRP</sequence>
<feature type="region of interest" description="Disordered" evidence="2">
    <location>
        <begin position="485"/>
        <end position="505"/>
    </location>
</feature>